<feature type="region of interest" description="Disordered" evidence="6">
    <location>
        <begin position="64"/>
        <end position="100"/>
    </location>
</feature>
<reference evidence="8" key="1">
    <citation type="submission" date="2015-10" db="EMBL/GenBank/DDBJ databases">
        <authorList>
            <person name="Gilbert D.G."/>
        </authorList>
    </citation>
    <scope>NUCLEOTIDE SEQUENCE</scope>
</reference>
<dbReference type="PRINTS" id="PR00368">
    <property type="entry name" value="FADPNR"/>
</dbReference>
<dbReference type="EC" id="1.8.1.9" evidence="8"/>
<dbReference type="InterPro" id="IPR036188">
    <property type="entry name" value="FAD/NAD-bd_sf"/>
</dbReference>
<evidence type="ECO:0000256" key="4">
    <source>
        <dbReference type="ARBA" id="ARBA00023157"/>
    </source>
</evidence>
<keyword evidence="1" id="KW-0285">Flavoprotein</keyword>
<keyword evidence="3 8" id="KW-0560">Oxidoreductase</keyword>
<organism evidence="8">
    <name type="scientific">hydrothermal vent metagenome</name>
    <dbReference type="NCBI Taxonomy" id="652676"/>
    <lineage>
        <taxon>unclassified sequences</taxon>
        <taxon>metagenomes</taxon>
        <taxon>ecological metagenomes</taxon>
    </lineage>
</organism>
<evidence type="ECO:0000256" key="6">
    <source>
        <dbReference type="SAM" id="MobiDB-lite"/>
    </source>
</evidence>
<keyword evidence="5" id="KW-0676">Redox-active center</keyword>
<name>A0A160VDT3_9ZZZZ</name>
<dbReference type="SUPFAM" id="SSF51905">
    <property type="entry name" value="FAD/NAD(P)-binding domain"/>
    <property type="match status" value="1"/>
</dbReference>
<evidence type="ECO:0000256" key="3">
    <source>
        <dbReference type="ARBA" id="ARBA00023002"/>
    </source>
</evidence>
<dbReference type="PROSITE" id="PS00573">
    <property type="entry name" value="PYRIDINE_REDOX_2"/>
    <property type="match status" value="1"/>
</dbReference>
<dbReference type="InterPro" id="IPR050097">
    <property type="entry name" value="Ferredoxin-NADP_redctase_2"/>
</dbReference>
<dbReference type="Gene3D" id="3.50.50.60">
    <property type="entry name" value="FAD/NAD(P)-binding domain"/>
    <property type="match status" value="2"/>
</dbReference>
<gene>
    <name evidence="8" type="ORF">MGWOODY_Clf802</name>
</gene>
<sequence>MPGEKDLIGGGIHFCATCDGLFYKNREVVVVGGGNSDVEEGLFLTKFASKVTVLEFQNQLGCQPDTAGEGRKAPKYGENAWQGSPDIQRKRPLGVDNRLGSGNRETEELFPAAAFIFIGLDPDTTFVKDIVEADK</sequence>
<evidence type="ECO:0000256" key="1">
    <source>
        <dbReference type="ARBA" id="ARBA00022630"/>
    </source>
</evidence>
<dbReference type="Pfam" id="PF07992">
    <property type="entry name" value="Pyr_redox_2"/>
    <property type="match status" value="1"/>
</dbReference>
<dbReference type="GO" id="GO:0004791">
    <property type="term" value="F:thioredoxin-disulfide reductase (NADPH) activity"/>
    <property type="evidence" value="ECO:0007669"/>
    <property type="project" value="UniProtKB-EC"/>
</dbReference>
<feature type="domain" description="FAD/NAD(P)-binding" evidence="7">
    <location>
        <begin position="1"/>
        <end position="61"/>
    </location>
</feature>
<evidence type="ECO:0000256" key="2">
    <source>
        <dbReference type="ARBA" id="ARBA00022827"/>
    </source>
</evidence>
<accession>A0A160VDT3</accession>
<evidence type="ECO:0000259" key="7">
    <source>
        <dbReference type="Pfam" id="PF07992"/>
    </source>
</evidence>
<dbReference type="PRINTS" id="PR00469">
    <property type="entry name" value="PNDRDTASEII"/>
</dbReference>
<dbReference type="InterPro" id="IPR023753">
    <property type="entry name" value="FAD/NAD-binding_dom"/>
</dbReference>
<keyword evidence="2" id="KW-0274">FAD</keyword>
<protein>
    <submittedName>
        <fullName evidence="8">Thioredoxin reductase</fullName>
        <ecNumber evidence="8">1.8.1.9</ecNumber>
    </submittedName>
</protein>
<evidence type="ECO:0000313" key="8">
    <source>
        <dbReference type="EMBL" id="CUV04992.1"/>
    </source>
</evidence>
<proteinExistence type="predicted"/>
<dbReference type="AlphaFoldDB" id="A0A160VDT3"/>
<dbReference type="InterPro" id="IPR008255">
    <property type="entry name" value="Pyr_nucl-diS_OxRdtase_2_AS"/>
</dbReference>
<dbReference type="EMBL" id="FAXA01000246">
    <property type="protein sequence ID" value="CUV04992.1"/>
    <property type="molecule type" value="Genomic_DNA"/>
</dbReference>
<keyword evidence="4" id="KW-1015">Disulfide bond</keyword>
<evidence type="ECO:0000256" key="5">
    <source>
        <dbReference type="ARBA" id="ARBA00023284"/>
    </source>
</evidence>
<dbReference type="PANTHER" id="PTHR48105">
    <property type="entry name" value="THIOREDOXIN REDUCTASE 1-RELATED-RELATED"/>
    <property type="match status" value="1"/>
</dbReference>